<comment type="caution">
    <text evidence="1">The sequence shown here is derived from an EMBL/GenBank/DDBJ whole genome shotgun (WGS) entry which is preliminary data.</text>
</comment>
<dbReference type="PRINTS" id="PR00469">
    <property type="entry name" value="PNDRDTASEII"/>
</dbReference>
<name>A0A561UC51_9ACTN</name>
<dbReference type="InterPro" id="IPR036188">
    <property type="entry name" value="FAD/NAD-bd_sf"/>
</dbReference>
<protein>
    <submittedName>
        <fullName evidence="1">Phytoene dehydrogenase-like protein</fullName>
    </submittedName>
</protein>
<dbReference type="PANTHER" id="PTHR10668:SF105">
    <property type="entry name" value="DEHYDROGENASE-RELATED"/>
    <property type="match status" value="1"/>
</dbReference>
<evidence type="ECO:0000313" key="1">
    <source>
        <dbReference type="EMBL" id="TWF96941.1"/>
    </source>
</evidence>
<keyword evidence="2" id="KW-1185">Reference proteome</keyword>
<dbReference type="OrthoDB" id="833207at2"/>
<dbReference type="Gene3D" id="3.50.50.60">
    <property type="entry name" value="FAD/NAD(P)-binding domain"/>
    <property type="match status" value="1"/>
</dbReference>
<dbReference type="AlphaFoldDB" id="A0A561UC51"/>
<dbReference type="PANTHER" id="PTHR10668">
    <property type="entry name" value="PHYTOENE DEHYDROGENASE"/>
    <property type="match status" value="1"/>
</dbReference>
<dbReference type="Proteomes" id="UP000317940">
    <property type="component" value="Unassembled WGS sequence"/>
</dbReference>
<reference evidence="1 2" key="1">
    <citation type="submission" date="2019-06" db="EMBL/GenBank/DDBJ databases">
        <title>Sequencing the genomes of 1000 actinobacteria strains.</title>
        <authorList>
            <person name="Klenk H.-P."/>
        </authorList>
    </citation>
    <scope>NUCLEOTIDE SEQUENCE [LARGE SCALE GENOMIC DNA]</scope>
    <source>
        <strain evidence="1 2">DSM 44826</strain>
    </source>
</reference>
<accession>A0A561UC51</accession>
<dbReference type="EMBL" id="VIWT01000001">
    <property type="protein sequence ID" value="TWF96941.1"/>
    <property type="molecule type" value="Genomic_DNA"/>
</dbReference>
<dbReference type="RefSeq" id="WP_145903230.1">
    <property type="nucleotide sequence ID" value="NZ_BAAAMZ010000034.1"/>
</dbReference>
<sequence length="485" mass="51071">MALGQVDVAVVGSGPNGLAAAVTMARAGLRVELHEAAAQIGGGLRSEALLDPLVRHDLCATVHPMAPMSRFFQEFDLAGRGVELLTPEVSYAHPLPEGPAALAHRSLRATCAELGADGPRWRALMEPLLTHSQGLVDLLLSDQRGLPADPAAALLLAARLPVLATPLARRQFAGERARALLAGVAAHVVGRLPSPTGAAVALLLGHLAHGTGWPLVRGGSDRIAESLAADLTAHGGRISTGRRISDLRELGGARAVLLDTGPAELLRMAGPLLPDRYRRALRAYRYGPGAAKVDFLVSGPIPWADPRVGLAGTVHLGGTQRELFRQETRVARGRPGGAPFVLVVDPAVTDPERAVGGLRPVWAYAHVPHGDPTDPVRLVTERIERYAPGFADTVVAHHSRSAAELEQYNPNYVGGDIAAGAMTPRQALLRPVARWNPYRTPLPGVYLCSAATPPGPGVHGMCGYLAARSALRHEFGLREAPSLAP</sequence>
<dbReference type="SUPFAM" id="SSF51905">
    <property type="entry name" value="FAD/NAD(P)-binding domain"/>
    <property type="match status" value="1"/>
</dbReference>
<organism evidence="1 2">
    <name type="scientific">Kitasatospora viridis</name>
    <dbReference type="NCBI Taxonomy" id="281105"/>
    <lineage>
        <taxon>Bacteria</taxon>
        <taxon>Bacillati</taxon>
        <taxon>Actinomycetota</taxon>
        <taxon>Actinomycetes</taxon>
        <taxon>Kitasatosporales</taxon>
        <taxon>Streptomycetaceae</taxon>
        <taxon>Kitasatospora</taxon>
    </lineage>
</organism>
<gene>
    <name evidence="1" type="ORF">FHX73_11715</name>
</gene>
<dbReference type="Pfam" id="PF13450">
    <property type="entry name" value="NAD_binding_8"/>
    <property type="match status" value="1"/>
</dbReference>
<evidence type="ECO:0000313" key="2">
    <source>
        <dbReference type="Proteomes" id="UP000317940"/>
    </source>
</evidence>
<proteinExistence type="predicted"/>